<dbReference type="PROSITE" id="PS50902">
    <property type="entry name" value="FLAVODOXIN_LIKE"/>
    <property type="match status" value="1"/>
</dbReference>
<evidence type="ECO:0000256" key="3">
    <source>
        <dbReference type="ARBA" id="ARBA00022643"/>
    </source>
</evidence>
<comment type="cofactor">
    <cofactor evidence="1">
        <name>FMN</name>
        <dbReference type="ChEBI" id="CHEBI:58210"/>
    </cofactor>
</comment>
<keyword evidence="4" id="KW-0249">Electron transport</keyword>
<dbReference type="Gene3D" id="3.40.50.360">
    <property type="match status" value="1"/>
</dbReference>
<dbReference type="PRINTS" id="PR00369">
    <property type="entry name" value="FLAVODOXIN"/>
</dbReference>
<dbReference type="InterPro" id="IPR008254">
    <property type="entry name" value="Flavodoxin/NO_synth"/>
</dbReference>
<dbReference type="RefSeq" id="WP_232592557.1">
    <property type="nucleotide sequence ID" value="NZ_BSPD01000085.1"/>
</dbReference>
<dbReference type="InterPro" id="IPR001094">
    <property type="entry name" value="Flavdoxin-like"/>
</dbReference>
<dbReference type="GO" id="GO:0005829">
    <property type="term" value="C:cytosol"/>
    <property type="evidence" value="ECO:0007669"/>
    <property type="project" value="TreeGrafter"/>
</dbReference>
<keyword evidence="3" id="KW-0288">FMN</keyword>
<evidence type="ECO:0000313" key="7">
    <source>
        <dbReference type="Proteomes" id="UP001156870"/>
    </source>
</evidence>
<evidence type="ECO:0000256" key="2">
    <source>
        <dbReference type="ARBA" id="ARBA00022630"/>
    </source>
</evidence>
<dbReference type="InterPro" id="IPR029039">
    <property type="entry name" value="Flavoprotein-like_sf"/>
</dbReference>
<dbReference type="Pfam" id="PF00258">
    <property type="entry name" value="Flavodoxin_1"/>
    <property type="match status" value="1"/>
</dbReference>
<name>A0AA37WNM1_9GAMM</name>
<reference evidence="6 7" key="1">
    <citation type="journal article" date="2014" name="Int. J. Syst. Evol. Microbiol.">
        <title>Complete genome sequence of Corynebacterium casei LMG S-19264T (=DSM 44701T), isolated from a smear-ripened cheese.</title>
        <authorList>
            <consortium name="US DOE Joint Genome Institute (JGI-PGF)"/>
            <person name="Walter F."/>
            <person name="Albersmeier A."/>
            <person name="Kalinowski J."/>
            <person name="Ruckert C."/>
        </authorList>
    </citation>
    <scope>NUCLEOTIDE SEQUENCE [LARGE SCALE GENOMIC DNA]</scope>
    <source>
        <strain evidence="6 7">NBRC 110095</strain>
    </source>
</reference>
<sequence length="148" mass="15997">MATIRIFYGTVMGTAQGVAIALNKFLSDEGHQTIMQSSAFQASDLENENEILLICTSNTGAGDIPPSLQPLYLHLKNDYPRIAGRSYSIINLGDSAYPTFGQAGISLDEAFTDIGATRLGDILTLDASIGESPQQQALTWAEEWIKNL</sequence>
<dbReference type="SUPFAM" id="SSF52218">
    <property type="entry name" value="Flavoproteins"/>
    <property type="match status" value="1"/>
</dbReference>
<proteinExistence type="predicted"/>
<dbReference type="Proteomes" id="UP001156870">
    <property type="component" value="Unassembled WGS sequence"/>
</dbReference>
<dbReference type="AlphaFoldDB" id="A0AA37WNM1"/>
<evidence type="ECO:0000256" key="1">
    <source>
        <dbReference type="ARBA" id="ARBA00001917"/>
    </source>
</evidence>
<keyword evidence="2" id="KW-0285">Flavoprotein</keyword>
<comment type="caution">
    <text evidence="6">The sequence shown here is derived from an EMBL/GenBank/DDBJ whole genome shotgun (WGS) entry which is preliminary data.</text>
</comment>
<gene>
    <name evidence="6" type="ORF">GCM10007877_33540</name>
</gene>
<dbReference type="GO" id="GO:0010181">
    <property type="term" value="F:FMN binding"/>
    <property type="evidence" value="ECO:0007669"/>
    <property type="project" value="InterPro"/>
</dbReference>
<evidence type="ECO:0000259" key="5">
    <source>
        <dbReference type="PROSITE" id="PS50902"/>
    </source>
</evidence>
<organism evidence="6 7">
    <name type="scientific">Marinibactrum halimedae</name>
    <dbReference type="NCBI Taxonomy" id="1444977"/>
    <lineage>
        <taxon>Bacteria</taxon>
        <taxon>Pseudomonadati</taxon>
        <taxon>Pseudomonadota</taxon>
        <taxon>Gammaproteobacteria</taxon>
        <taxon>Cellvibrionales</taxon>
        <taxon>Cellvibrionaceae</taxon>
        <taxon>Marinibactrum</taxon>
    </lineage>
</organism>
<dbReference type="PANTHER" id="PTHR19384:SF128">
    <property type="entry name" value="NADPH OXIDOREDUCTASE A"/>
    <property type="match status" value="1"/>
</dbReference>
<dbReference type="EMBL" id="BSPD01000085">
    <property type="protein sequence ID" value="GLS27635.1"/>
    <property type="molecule type" value="Genomic_DNA"/>
</dbReference>
<feature type="domain" description="Flavodoxin-like" evidence="5">
    <location>
        <begin position="4"/>
        <end position="145"/>
    </location>
</feature>
<evidence type="ECO:0000313" key="6">
    <source>
        <dbReference type="EMBL" id="GLS27635.1"/>
    </source>
</evidence>
<dbReference type="GO" id="GO:0016491">
    <property type="term" value="F:oxidoreductase activity"/>
    <property type="evidence" value="ECO:0007669"/>
    <property type="project" value="TreeGrafter"/>
</dbReference>
<dbReference type="GO" id="GO:0050660">
    <property type="term" value="F:flavin adenine dinucleotide binding"/>
    <property type="evidence" value="ECO:0007669"/>
    <property type="project" value="TreeGrafter"/>
</dbReference>
<accession>A0AA37WNM1</accession>
<protein>
    <submittedName>
        <fullName evidence="6">Sulfite reductase</fullName>
    </submittedName>
</protein>
<keyword evidence="7" id="KW-1185">Reference proteome</keyword>
<dbReference type="PANTHER" id="PTHR19384">
    <property type="entry name" value="NITRIC OXIDE SYNTHASE-RELATED"/>
    <property type="match status" value="1"/>
</dbReference>
<evidence type="ECO:0000256" key="4">
    <source>
        <dbReference type="ARBA" id="ARBA00022982"/>
    </source>
</evidence>
<keyword evidence="4" id="KW-0813">Transport</keyword>